<feature type="region of interest" description="Disordered" evidence="6">
    <location>
        <begin position="331"/>
        <end position="353"/>
    </location>
</feature>
<keyword evidence="2 5" id="KW-0238">DNA-binding</keyword>
<dbReference type="EMBL" id="JBJJXI010000102">
    <property type="protein sequence ID" value="KAL3392724.1"/>
    <property type="molecule type" value="Genomic_DNA"/>
</dbReference>
<keyword evidence="3" id="KW-0804">Transcription</keyword>
<sequence length="568" mass="65226">MSECQIKQCKGKGKAKAKDELKKDPPHVHLKPIIHHSDFTSTNYYRPDLEVLHQFGTFQSGLKIKVMNKKDWRSFLPFGTEMILTKSGRTMFPPIRVQLQGLFPDKLYMIVLEFKLVDYVRYKYNKEKEIWVAGKPFSQEVQPPVNSRLIAYHPMQGSKLMDHELNFKQIKFSNDKPGEQMVSLRSMHKYCPRLWIIECDNHINVQHSIQTLLRLYPSFSRDLEYSEFIATTAYQNQEVTKLKIEKNPFAAGFTLTGKANTKRKREEAKLREKQRLANISEQTDDENSAQESKSCTRKALIDDDNNSPSDECNCPKPRQMNDDWYCLIHENQPTRRTSTSSDPSNSSTFHRPWEAHPRPGCLSPSPWPPALHVSADVCESSPQVQHSVHQQNPQITPFKFDSLIEQSALTPFPTMPTFVHQAHAGFVPIYPNIDMPTLPTNPPMHNLPRQMHYGSLLPMGSIYSHQFLYGPTFSPEPVSKYQTPFDAFPLTPPDTPKSDYFESTHLSLAGSRPNGCHATLKRRNSQPCEIVNNTRIKGICVDEEQSSSPTSTCKYPRKRWQSDSMIQV</sequence>
<dbReference type="SMART" id="SM00425">
    <property type="entry name" value="TBOX"/>
    <property type="match status" value="1"/>
</dbReference>
<proteinExistence type="predicted"/>
<reference evidence="8 9" key="1">
    <citation type="journal article" date="2024" name="bioRxiv">
        <title>A reference genome for Trichogramma kaykai: A tiny desert-dwelling parasitoid wasp with competing sex-ratio distorters.</title>
        <authorList>
            <person name="Culotta J."/>
            <person name="Lindsey A.R."/>
        </authorList>
    </citation>
    <scope>NUCLEOTIDE SEQUENCE [LARGE SCALE GENOMIC DNA]</scope>
    <source>
        <strain evidence="8 9">KSX58</strain>
    </source>
</reference>
<dbReference type="InterPro" id="IPR036960">
    <property type="entry name" value="T-box_sf"/>
</dbReference>
<dbReference type="PANTHER" id="PTHR11267">
    <property type="entry name" value="T-BOX PROTEIN-RELATED"/>
    <property type="match status" value="1"/>
</dbReference>
<evidence type="ECO:0000256" key="2">
    <source>
        <dbReference type="ARBA" id="ARBA00023125"/>
    </source>
</evidence>
<keyword evidence="1" id="KW-0805">Transcription regulation</keyword>
<name>A0ABD2WJ32_9HYME</name>
<evidence type="ECO:0000313" key="8">
    <source>
        <dbReference type="EMBL" id="KAL3392724.1"/>
    </source>
</evidence>
<dbReference type="CDD" id="cd00182">
    <property type="entry name" value="T-box"/>
    <property type="match status" value="1"/>
</dbReference>
<keyword evidence="9" id="KW-1185">Reference proteome</keyword>
<evidence type="ECO:0000256" key="1">
    <source>
        <dbReference type="ARBA" id="ARBA00023015"/>
    </source>
</evidence>
<dbReference type="Gene3D" id="2.60.40.820">
    <property type="entry name" value="Transcription factor, T-box"/>
    <property type="match status" value="1"/>
</dbReference>
<keyword evidence="4 5" id="KW-0539">Nucleus</keyword>
<evidence type="ECO:0000313" key="9">
    <source>
        <dbReference type="Proteomes" id="UP001627154"/>
    </source>
</evidence>
<dbReference type="Proteomes" id="UP001627154">
    <property type="component" value="Unassembled WGS sequence"/>
</dbReference>
<feature type="compositionally biased region" description="Basic and acidic residues" evidence="6">
    <location>
        <begin position="264"/>
        <end position="275"/>
    </location>
</feature>
<dbReference type="InterPro" id="IPR046360">
    <property type="entry name" value="T-box_DNA-bd"/>
</dbReference>
<dbReference type="InterPro" id="IPR008967">
    <property type="entry name" value="p53-like_TF_DNA-bd_sf"/>
</dbReference>
<dbReference type="SUPFAM" id="SSF49417">
    <property type="entry name" value="p53-like transcription factors"/>
    <property type="match status" value="1"/>
</dbReference>
<dbReference type="GO" id="GO:0005634">
    <property type="term" value="C:nucleus"/>
    <property type="evidence" value="ECO:0007669"/>
    <property type="project" value="UniProtKB-SubCell"/>
</dbReference>
<dbReference type="GO" id="GO:0003677">
    <property type="term" value="F:DNA binding"/>
    <property type="evidence" value="ECO:0007669"/>
    <property type="project" value="UniProtKB-UniRule"/>
</dbReference>
<accession>A0ABD2WJ32</accession>
<gene>
    <name evidence="8" type="ORF">TKK_012770</name>
</gene>
<feature type="region of interest" description="Disordered" evidence="6">
    <location>
        <begin position="258"/>
        <end position="315"/>
    </location>
</feature>
<comment type="caution">
    <text evidence="8">The sequence shown here is derived from an EMBL/GenBank/DDBJ whole genome shotgun (WGS) entry which is preliminary data.</text>
</comment>
<comment type="subcellular location">
    <subcellularLocation>
        <location evidence="5">Nucleus</location>
    </subcellularLocation>
</comment>
<evidence type="ECO:0000256" key="6">
    <source>
        <dbReference type="SAM" id="MobiDB-lite"/>
    </source>
</evidence>
<dbReference type="PANTHER" id="PTHR11267:SF181">
    <property type="entry name" value="OPTOMOTOR-BLIND PROTEIN"/>
    <property type="match status" value="1"/>
</dbReference>
<protein>
    <recommendedName>
        <fullName evidence="7">T-box domain-containing protein</fullName>
    </recommendedName>
</protein>
<dbReference type="PRINTS" id="PR00937">
    <property type="entry name" value="TBOX"/>
</dbReference>
<feature type="compositionally biased region" description="Low complexity" evidence="6">
    <location>
        <begin position="334"/>
        <end position="348"/>
    </location>
</feature>
<dbReference type="AlphaFoldDB" id="A0ABD2WJ32"/>
<dbReference type="PROSITE" id="PS50252">
    <property type="entry name" value="TBOX_3"/>
    <property type="match status" value="1"/>
</dbReference>
<feature type="domain" description="T-box" evidence="7">
    <location>
        <begin position="66"/>
        <end position="255"/>
    </location>
</feature>
<evidence type="ECO:0000256" key="3">
    <source>
        <dbReference type="ARBA" id="ARBA00023163"/>
    </source>
</evidence>
<organism evidence="8 9">
    <name type="scientific">Trichogramma kaykai</name>
    <dbReference type="NCBI Taxonomy" id="54128"/>
    <lineage>
        <taxon>Eukaryota</taxon>
        <taxon>Metazoa</taxon>
        <taxon>Ecdysozoa</taxon>
        <taxon>Arthropoda</taxon>
        <taxon>Hexapoda</taxon>
        <taxon>Insecta</taxon>
        <taxon>Pterygota</taxon>
        <taxon>Neoptera</taxon>
        <taxon>Endopterygota</taxon>
        <taxon>Hymenoptera</taxon>
        <taxon>Apocrita</taxon>
        <taxon>Proctotrupomorpha</taxon>
        <taxon>Chalcidoidea</taxon>
        <taxon>Trichogrammatidae</taxon>
        <taxon>Trichogramma</taxon>
    </lineage>
</organism>
<evidence type="ECO:0000256" key="4">
    <source>
        <dbReference type="ARBA" id="ARBA00023242"/>
    </source>
</evidence>
<dbReference type="InterPro" id="IPR001699">
    <property type="entry name" value="TF_T-box"/>
</dbReference>
<feature type="region of interest" description="Disordered" evidence="6">
    <location>
        <begin position="542"/>
        <end position="568"/>
    </location>
</feature>
<evidence type="ECO:0000259" key="7">
    <source>
        <dbReference type="PROSITE" id="PS50252"/>
    </source>
</evidence>
<dbReference type="Pfam" id="PF00907">
    <property type="entry name" value="T-box"/>
    <property type="match status" value="1"/>
</dbReference>
<dbReference type="GO" id="GO:0006357">
    <property type="term" value="P:regulation of transcription by RNA polymerase II"/>
    <property type="evidence" value="ECO:0007669"/>
    <property type="project" value="UniProtKB-ARBA"/>
</dbReference>
<evidence type="ECO:0000256" key="5">
    <source>
        <dbReference type="PROSITE-ProRule" id="PRU00201"/>
    </source>
</evidence>
<comment type="caution">
    <text evidence="5">Lacks conserved residue(s) required for the propagation of feature annotation.</text>
</comment>